<dbReference type="InterPro" id="IPR009045">
    <property type="entry name" value="Zn_M74/Hedgehog-like"/>
</dbReference>
<name>A0A6M3J1C4_9ZZZZ</name>
<dbReference type="EMBL" id="MT141486">
    <property type="protein sequence ID" value="QJA62981.1"/>
    <property type="molecule type" value="Genomic_DNA"/>
</dbReference>
<dbReference type="AlphaFoldDB" id="A0A6M3J1C4"/>
<dbReference type="Gene3D" id="3.30.1380.10">
    <property type="match status" value="1"/>
</dbReference>
<gene>
    <name evidence="2" type="ORF">MM415A02614_0016</name>
    <name evidence="1" type="ORF">MM415B00683_0051</name>
</gene>
<organism evidence="1">
    <name type="scientific">viral metagenome</name>
    <dbReference type="NCBI Taxonomy" id="1070528"/>
    <lineage>
        <taxon>unclassified sequences</taxon>
        <taxon>metagenomes</taxon>
        <taxon>organismal metagenomes</taxon>
    </lineage>
</organism>
<protein>
    <recommendedName>
        <fullName evidence="3">Peptidase</fullName>
    </recommendedName>
</protein>
<dbReference type="SUPFAM" id="SSF55166">
    <property type="entry name" value="Hedgehog/DD-peptidase"/>
    <property type="match status" value="1"/>
</dbReference>
<reference evidence="1" key="1">
    <citation type="submission" date="2020-03" db="EMBL/GenBank/DDBJ databases">
        <title>The deep terrestrial virosphere.</title>
        <authorList>
            <person name="Holmfeldt K."/>
            <person name="Nilsson E."/>
            <person name="Simone D."/>
            <person name="Lopez-Fernandez M."/>
            <person name="Wu X."/>
            <person name="de Brujin I."/>
            <person name="Lundin D."/>
            <person name="Andersson A."/>
            <person name="Bertilsson S."/>
            <person name="Dopson M."/>
        </authorList>
    </citation>
    <scope>NUCLEOTIDE SEQUENCE</scope>
    <source>
        <strain evidence="2">MM415A02614</strain>
        <strain evidence="1">MM415B00683</strain>
    </source>
</reference>
<proteinExistence type="predicted"/>
<evidence type="ECO:0000313" key="1">
    <source>
        <dbReference type="EMBL" id="QJA62981.1"/>
    </source>
</evidence>
<evidence type="ECO:0008006" key="3">
    <source>
        <dbReference type="Google" id="ProtNLM"/>
    </source>
</evidence>
<sequence length="142" mass="16344">MSMSKMTSDLWKKVEHFKPDGADRWGDPFQMETSIIFTLVKFRKYVGRPVHVHCGFEARATSGWHPAGCAVDIHVEGLHVVDQYLAAERFDEFNGIGIYPNWNNPGLHLDTRPHDKTAIDSRWACLESGVYIPLNWDFLKRL</sequence>
<evidence type="ECO:0000313" key="2">
    <source>
        <dbReference type="EMBL" id="QJA72782.1"/>
    </source>
</evidence>
<dbReference type="EMBL" id="MT141977">
    <property type="protein sequence ID" value="QJA72782.1"/>
    <property type="molecule type" value="Genomic_DNA"/>
</dbReference>
<accession>A0A6M3J1C4</accession>